<accession>A0AAD8EQD3</accession>
<comment type="caution">
    <text evidence="1">The sequence shown here is derived from an EMBL/GenBank/DDBJ whole genome shotgun (WGS) entry which is preliminary data.</text>
</comment>
<gene>
    <name evidence="1" type="ORF">L9F63_010759</name>
</gene>
<reference evidence="1" key="1">
    <citation type="journal article" date="2023" name="IScience">
        <title>Live-bearing cockroach genome reveals convergent evolutionary mechanisms linked to viviparity in insects and beyond.</title>
        <authorList>
            <person name="Fouks B."/>
            <person name="Harrison M.C."/>
            <person name="Mikhailova A.A."/>
            <person name="Marchal E."/>
            <person name="English S."/>
            <person name="Carruthers M."/>
            <person name="Jennings E.C."/>
            <person name="Chiamaka E.L."/>
            <person name="Frigard R.A."/>
            <person name="Pippel M."/>
            <person name="Attardo G.M."/>
            <person name="Benoit J.B."/>
            <person name="Bornberg-Bauer E."/>
            <person name="Tobe S.S."/>
        </authorList>
    </citation>
    <scope>NUCLEOTIDE SEQUENCE</scope>
    <source>
        <strain evidence="1">Stay&amp;Tobe</strain>
    </source>
</reference>
<keyword evidence="2" id="KW-1185">Reference proteome</keyword>
<dbReference type="Proteomes" id="UP001233999">
    <property type="component" value="Unassembled WGS sequence"/>
</dbReference>
<protein>
    <submittedName>
        <fullName evidence="1">Uncharacterized protein</fullName>
    </submittedName>
</protein>
<name>A0AAD8EQD3_DIPPU</name>
<dbReference type="EMBL" id="JASPKZ010001209">
    <property type="protein sequence ID" value="KAJ9598556.1"/>
    <property type="molecule type" value="Genomic_DNA"/>
</dbReference>
<dbReference type="AlphaFoldDB" id="A0AAD8EQD3"/>
<sequence>MKTLIDSSVERTDGFSEYLKDQQSVTFMCSAVKCTLGRVLLLHLKKQHEMEQASTYEISPPQ</sequence>
<reference evidence="1" key="2">
    <citation type="submission" date="2023-05" db="EMBL/GenBank/DDBJ databases">
        <authorList>
            <person name="Fouks B."/>
        </authorList>
    </citation>
    <scope>NUCLEOTIDE SEQUENCE</scope>
    <source>
        <strain evidence="1">Stay&amp;Tobe</strain>
        <tissue evidence="1">Testes</tissue>
    </source>
</reference>
<evidence type="ECO:0000313" key="1">
    <source>
        <dbReference type="EMBL" id="KAJ9598556.1"/>
    </source>
</evidence>
<evidence type="ECO:0000313" key="2">
    <source>
        <dbReference type="Proteomes" id="UP001233999"/>
    </source>
</evidence>
<proteinExistence type="predicted"/>
<feature type="non-terminal residue" evidence="1">
    <location>
        <position position="62"/>
    </location>
</feature>
<organism evidence="1 2">
    <name type="scientific">Diploptera punctata</name>
    <name type="common">Pacific beetle cockroach</name>
    <dbReference type="NCBI Taxonomy" id="6984"/>
    <lineage>
        <taxon>Eukaryota</taxon>
        <taxon>Metazoa</taxon>
        <taxon>Ecdysozoa</taxon>
        <taxon>Arthropoda</taxon>
        <taxon>Hexapoda</taxon>
        <taxon>Insecta</taxon>
        <taxon>Pterygota</taxon>
        <taxon>Neoptera</taxon>
        <taxon>Polyneoptera</taxon>
        <taxon>Dictyoptera</taxon>
        <taxon>Blattodea</taxon>
        <taxon>Blaberoidea</taxon>
        <taxon>Blaberidae</taxon>
        <taxon>Diplopterinae</taxon>
        <taxon>Diploptera</taxon>
    </lineage>
</organism>